<dbReference type="InterPro" id="IPR016123">
    <property type="entry name" value="Mog1/PsbP_a/b/a-sand"/>
</dbReference>
<proteinExistence type="predicted"/>
<dbReference type="InterPro" id="IPR014894">
    <property type="entry name" value="DcrB/EagT6"/>
</dbReference>
<accession>A0A1T3VN56</accession>
<organism evidence="1 2">
    <name type="scientific">Lysobacter enzymogenes</name>
    <dbReference type="NCBI Taxonomy" id="69"/>
    <lineage>
        <taxon>Bacteria</taxon>
        <taxon>Pseudomonadati</taxon>
        <taxon>Pseudomonadota</taxon>
        <taxon>Gammaproteobacteria</taxon>
        <taxon>Lysobacterales</taxon>
        <taxon>Lysobacteraceae</taxon>
        <taxon>Lysobacter</taxon>
    </lineage>
</organism>
<dbReference type="SUPFAM" id="SSF55724">
    <property type="entry name" value="Mog1p/PsbP-like"/>
    <property type="match status" value="1"/>
</dbReference>
<dbReference type="EMBL" id="RCTY01000007">
    <property type="protein sequence ID" value="ROU08804.1"/>
    <property type="molecule type" value="Genomic_DNA"/>
</dbReference>
<protein>
    <submittedName>
        <fullName evidence="1">DUF1795 domain-containing protein</fullName>
    </submittedName>
</protein>
<reference evidence="1 2" key="1">
    <citation type="submission" date="2018-10" db="EMBL/GenBank/DDBJ databases">
        <title>The genome of Lysobacter enzymogenes OH11.</title>
        <authorList>
            <person name="Liu F."/>
            <person name="Zhao Y."/>
            <person name="Qian G."/>
            <person name="Chen Y."/>
            <person name="Xu H."/>
        </authorList>
    </citation>
    <scope>NUCLEOTIDE SEQUENCE [LARGE SCALE GENOMIC DNA]</scope>
    <source>
        <strain evidence="1 2">OH11</strain>
    </source>
</reference>
<evidence type="ECO:0000313" key="2">
    <source>
        <dbReference type="Proteomes" id="UP000275910"/>
    </source>
</evidence>
<dbReference type="Proteomes" id="UP000275910">
    <property type="component" value="Unassembled WGS sequence"/>
</dbReference>
<comment type="caution">
    <text evidence="1">The sequence shown here is derived from an EMBL/GenBank/DDBJ whole genome shotgun (WGS) entry which is preliminary data.</text>
</comment>
<dbReference type="AlphaFoldDB" id="A0A1T3VN56"/>
<dbReference type="Pfam" id="PF08786">
    <property type="entry name" value="DcrB"/>
    <property type="match status" value="1"/>
</dbReference>
<dbReference type="Gene3D" id="3.40.1000.10">
    <property type="entry name" value="Mog1/PsbP, alpha/beta/alpha sandwich"/>
    <property type="match status" value="1"/>
</dbReference>
<evidence type="ECO:0000313" key="1">
    <source>
        <dbReference type="EMBL" id="ROU08804.1"/>
    </source>
</evidence>
<name>A0A1T3VN56_LYSEN</name>
<gene>
    <name evidence="1" type="ORF">D9T17_02725</name>
</gene>
<sequence length="146" mass="16122">MFTMNEGSLAIPASWKDETINLLTTVRGGGSGLSFTISRDSLPWGMGFDSFARKEIDAIASSLKEYEQLAREPMQVDGEDAVLSEFRWSSAQGPIHQCMVLTARGQRALIFTASMQGLLSAEQKQQVLELIGTFRFKQEQAQAEAE</sequence>